<protein>
    <submittedName>
        <fullName evidence="2">Uncharacterized protein</fullName>
    </submittedName>
</protein>
<comment type="caution">
    <text evidence="2">The sequence shown here is derived from an EMBL/GenBank/DDBJ whole genome shotgun (WGS) entry which is preliminary data.</text>
</comment>
<dbReference type="Proteomes" id="UP000286288">
    <property type="component" value="Unassembled WGS sequence"/>
</dbReference>
<keyword evidence="1" id="KW-0812">Transmembrane</keyword>
<keyword evidence="1" id="KW-0472">Membrane</keyword>
<keyword evidence="1" id="KW-1133">Transmembrane helix</keyword>
<organism evidence="2 3">
    <name type="scientific">Enterococcus casseliflavus</name>
    <name type="common">Enterococcus flavescens</name>
    <dbReference type="NCBI Taxonomy" id="37734"/>
    <lineage>
        <taxon>Bacteria</taxon>
        <taxon>Bacillati</taxon>
        <taxon>Bacillota</taxon>
        <taxon>Bacilli</taxon>
        <taxon>Lactobacillales</taxon>
        <taxon>Enterococcaceae</taxon>
        <taxon>Enterococcus</taxon>
    </lineage>
</organism>
<feature type="transmembrane region" description="Helical" evidence="1">
    <location>
        <begin position="61"/>
        <end position="80"/>
    </location>
</feature>
<evidence type="ECO:0000313" key="2">
    <source>
        <dbReference type="EMBL" id="RHK03657.1"/>
    </source>
</evidence>
<proteinExistence type="predicted"/>
<name>A0A415EMT7_ENTCA</name>
<dbReference type="EMBL" id="QRMZ01000033">
    <property type="protein sequence ID" value="RHK03657.1"/>
    <property type="molecule type" value="Genomic_DNA"/>
</dbReference>
<evidence type="ECO:0000256" key="1">
    <source>
        <dbReference type="SAM" id="Phobius"/>
    </source>
</evidence>
<gene>
    <name evidence="2" type="ORF">DW084_17035</name>
</gene>
<reference evidence="2 3" key="1">
    <citation type="submission" date="2018-08" db="EMBL/GenBank/DDBJ databases">
        <title>A genome reference for cultivated species of the human gut microbiota.</title>
        <authorList>
            <person name="Zou Y."/>
            <person name="Xue W."/>
            <person name="Luo G."/>
        </authorList>
    </citation>
    <scope>NUCLEOTIDE SEQUENCE [LARGE SCALE GENOMIC DNA]</scope>
    <source>
        <strain evidence="2 3">AF48-16</strain>
    </source>
</reference>
<feature type="transmembrane region" description="Helical" evidence="1">
    <location>
        <begin position="6"/>
        <end position="27"/>
    </location>
</feature>
<accession>A0A415EMT7</accession>
<sequence>MSVKMVYGSILLLCFVAIGVLAQRGYLEIFVRRLERRTKMTELEKRKLAFFKHKIRNEHPLALLMVSGLFLMSLLLLTFTQVSIHAQSRRAAEEREQMKQEILHLQKEQIEGTQRPLSVYPSAGLPFENLAWQRLLMADDREARFQLEEEFGAQVTPFLGPTVVLIHIDQPLQEITLTSSSHLNSSADFPAWEANLQRIIDDLSQAQGVKRCHFVLQVADTPDTSFEQTIVRDAQGQWQVLNRKELAQASDTGA</sequence>
<evidence type="ECO:0000313" key="3">
    <source>
        <dbReference type="Proteomes" id="UP000286288"/>
    </source>
</evidence>
<dbReference type="AlphaFoldDB" id="A0A415EMT7"/>